<feature type="region of interest" description="Disordered" evidence="1">
    <location>
        <begin position="1"/>
        <end position="28"/>
    </location>
</feature>
<proteinExistence type="predicted"/>
<dbReference type="AlphaFoldDB" id="A0A0E9PX56"/>
<feature type="compositionally biased region" description="Basic and acidic residues" evidence="1">
    <location>
        <begin position="1"/>
        <end position="12"/>
    </location>
</feature>
<protein>
    <submittedName>
        <fullName evidence="2">Uncharacterized protein</fullName>
    </submittedName>
</protein>
<name>A0A0E9PX56_ANGAN</name>
<sequence>MHDSDHEQREKPPLQQNKKARHVPKHHHWWSINAPQEYKTLQVKKENRRSTCLWS</sequence>
<reference evidence="2" key="2">
    <citation type="journal article" date="2015" name="Fish Shellfish Immunol.">
        <title>Early steps in the European eel (Anguilla anguilla)-Vibrio vulnificus interaction in the gills: Role of the RtxA13 toxin.</title>
        <authorList>
            <person name="Callol A."/>
            <person name="Pajuelo D."/>
            <person name="Ebbesson L."/>
            <person name="Teles M."/>
            <person name="MacKenzie S."/>
            <person name="Amaro C."/>
        </authorList>
    </citation>
    <scope>NUCLEOTIDE SEQUENCE</scope>
</reference>
<reference evidence="2" key="1">
    <citation type="submission" date="2014-11" db="EMBL/GenBank/DDBJ databases">
        <authorList>
            <person name="Amaro Gonzalez C."/>
        </authorList>
    </citation>
    <scope>NUCLEOTIDE SEQUENCE</scope>
</reference>
<feature type="compositionally biased region" description="Basic residues" evidence="1">
    <location>
        <begin position="18"/>
        <end position="28"/>
    </location>
</feature>
<evidence type="ECO:0000256" key="1">
    <source>
        <dbReference type="SAM" id="MobiDB-lite"/>
    </source>
</evidence>
<accession>A0A0E9PX56</accession>
<dbReference type="EMBL" id="GBXM01099730">
    <property type="protein sequence ID" value="JAH08847.1"/>
    <property type="molecule type" value="Transcribed_RNA"/>
</dbReference>
<evidence type="ECO:0000313" key="2">
    <source>
        <dbReference type="EMBL" id="JAH08847.1"/>
    </source>
</evidence>
<organism evidence="2">
    <name type="scientific">Anguilla anguilla</name>
    <name type="common">European freshwater eel</name>
    <name type="synonym">Muraena anguilla</name>
    <dbReference type="NCBI Taxonomy" id="7936"/>
    <lineage>
        <taxon>Eukaryota</taxon>
        <taxon>Metazoa</taxon>
        <taxon>Chordata</taxon>
        <taxon>Craniata</taxon>
        <taxon>Vertebrata</taxon>
        <taxon>Euteleostomi</taxon>
        <taxon>Actinopterygii</taxon>
        <taxon>Neopterygii</taxon>
        <taxon>Teleostei</taxon>
        <taxon>Anguilliformes</taxon>
        <taxon>Anguillidae</taxon>
        <taxon>Anguilla</taxon>
    </lineage>
</organism>